<dbReference type="AlphaFoldDB" id="A0A162F7G1"/>
<evidence type="ECO:0000313" key="1">
    <source>
        <dbReference type="EMBL" id="KYG34968.1"/>
    </source>
</evidence>
<comment type="caution">
    <text evidence="1">The sequence shown here is derived from an EMBL/GenBank/DDBJ whole genome shotgun (WGS) entry which is preliminary data.</text>
</comment>
<evidence type="ECO:0000313" key="2">
    <source>
        <dbReference type="Proteomes" id="UP000075806"/>
    </source>
</evidence>
<accession>A0A162F7G1</accession>
<name>A0A162F7G1_9BACI</name>
<dbReference type="Proteomes" id="UP000075806">
    <property type="component" value="Unassembled WGS sequence"/>
</dbReference>
<reference evidence="1" key="1">
    <citation type="submission" date="2016-02" db="EMBL/GenBank/DDBJ databases">
        <title>Genome sequence of Bacillus trypoxylicola KCTC 13244(T).</title>
        <authorList>
            <person name="Jeong H."/>
            <person name="Park S.-H."/>
            <person name="Choi S.-K."/>
        </authorList>
    </citation>
    <scope>NUCLEOTIDE SEQUENCE [LARGE SCALE GENOMIC DNA]</scope>
    <source>
        <strain evidence="1">KCTC 13244</strain>
    </source>
</reference>
<keyword evidence="2" id="KW-1185">Reference proteome</keyword>
<dbReference type="EMBL" id="LTAO01000001">
    <property type="protein sequence ID" value="KYG34968.1"/>
    <property type="molecule type" value="Genomic_DNA"/>
</dbReference>
<organism evidence="1 2">
    <name type="scientific">Alkalihalobacillus trypoxylicola</name>
    <dbReference type="NCBI Taxonomy" id="519424"/>
    <lineage>
        <taxon>Bacteria</taxon>
        <taxon>Bacillati</taxon>
        <taxon>Bacillota</taxon>
        <taxon>Bacilli</taxon>
        <taxon>Bacillales</taxon>
        <taxon>Bacillaceae</taxon>
        <taxon>Alkalihalobacillus</taxon>
    </lineage>
</organism>
<gene>
    <name evidence="1" type="ORF">AZF04_01140</name>
</gene>
<protein>
    <submittedName>
        <fullName evidence="1">Uncharacterized protein</fullName>
    </submittedName>
</protein>
<dbReference type="RefSeq" id="WP_061947220.1">
    <property type="nucleotide sequence ID" value="NZ_LTAO01000001.1"/>
</dbReference>
<proteinExistence type="predicted"/>
<sequence>MFNQMEVKSFLQKKKFTYLSIEEDYNAAAAMLRERMKFSGGKLITDIFGYIEVRYQNIIFLTEIYSDDLDYLWPNYLKLIEAFILRGEASISFSNSQALLSIKQVHNQLYFQVHNKKIVLPSREFLITMLTGSKRFFQFLIDVTGNTNMKLQLDKAHS</sequence>